<protein>
    <submittedName>
        <fullName evidence="2">Uncharacterized protein</fullName>
    </submittedName>
</protein>
<accession>A0ABS8WXR0</accession>
<keyword evidence="1" id="KW-1133">Transmembrane helix</keyword>
<evidence type="ECO:0000256" key="1">
    <source>
        <dbReference type="SAM" id="Phobius"/>
    </source>
</evidence>
<organism evidence="2 3">
    <name type="scientific">Datura stramonium</name>
    <name type="common">Jimsonweed</name>
    <name type="synonym">Common thornapple</name>
    <dbReference type="NCBI Taxonomy" id="4076"/>
    <lineage>
        <taxon>Eukaryota</taxon>
        <taxon>Viridiplantae</taxon>
        <taxon>Streptophyta</taxon>
        <taxon>Embryophyta</taxon>
        <taxon>Tracheophyta</taxon>
        <taxon>Spermatophyta</taxon>
        <taxon>Magnoliopsida</taxon>
        <taxon>eudicotyledons</taxon>
        <taxon>Gunneridae</taxon>
        <taxon>Pentapetalae</taxon>
        <taxon>asterids</taxon>
        <taxon>lamiids</taxon>
        <taxon>Solanales</taxon>
        <taxon>Solanaceae</taxon>
        <taxon>Solanoideae</taxon>
        <taxon>Datureae</taxon>
        <taxon>Datura</taxon>
    </lineage>
</organism>
<dbReference type="EMBL" id="JACEIK010013032">
    <property type="protein sequence ID" value="MCE3216321.1"/>
    <property type="molecule type" value="Genomic_DNA"/>
</dbReference>
<gene>
    <name evidence="2" type="ORF">HAX54_006130</name>
</gene>
<feature type="non-terminal residue" evidence="2">
    <location>
        <position position="63"/>
    </location>
</feature>
<evidence type="ECO:0000313" key="3">
    <source>
        <dbReference type="Proteomes" id="UP000823775"/>
    </source>
</evidence>
<sequence>MRLGHWYVPRYHWALCMLLDSIRHCVCFLTVLALYMLLDTTEHCMLLWNRGVELYYDIIPVFV</sequence>
<comment type="caution">
    <text evidence="2">The sequence shown here is derived from an EMBL/GenBank/DDBJ whole genome shotgun (WGS) entry which is preliminary data.</text>
</comment>
<dbReference type="Proteomes" id="UP000823775">
    <property type="component" value="Unassembled WGS sequence"/>
</dbReference>
<reference evidence="2 3" key="1">
    <citation type="journal article" date="2021" name="BMC Genomics">
        <title>Datura genome reveals duplications of psychoactive alkaloid biosynthetic genes and high mutation rate following tissue culture.</title>
        <authorList>
            <person name="Rajewski A."/>
            <person name="Carter-House D."/>
            <person name="Stajich J."/>
            <person name="Litt A."/>
        </authorList>
    </citation>
    <scope>NUCLEOTIDE SEQUENCE [LARGE SCALE GENOMIC DNA]</scope>
    <source>
        <strain evidence="2">AR-01</strain>
    </source>
</reference>
<name>A0ABS8WXR0_DATST</name>
<evidence type="ECO:0000313" key="2">
    <source>
        <dbReference type="EMBL" id="MCE3216321.1"/>
    </source>
</evidence>
<keyword evidence="1" id="KW-0472">Membrane</keyword>
<keyword evidence="3" id="KW-1185">Reference proteome</keyword>
<feature type="transmembrane region" description="Helical" evidence="1">
    <location>
        <begin position="12"/>
        <end position="38"/>
    </location>
</feature>
<proteinExistence type="predicted"/>
<keyword evidence="1" id="KW-0812">Transmembrane</keyword>